<accession>A0A948TKY1</accession>
<organism evidence="1 2">
    <name type="scientific">Candidatus Phocaeicola excrementipullorum</name>
    <dbReference type="NCBI Taxonomy" id="2838731"/>
    <lineage>
        <taxon>Bacteria</taxon>
        <taxon>Pseudomonadati</taxon>
        <taxon>Bacteroidota</taxon>
        <taxon>Bacteroidia</taxon>
        <taxon>Bacteroidales</taxon>
        <taxon>Bacteroidaceae</taxon>
        <taxon>Phocaeicola</taxon>
    </lineage>
</organism>
<proteinExistence type="predicted"/>
<dbReference type="EMBL" id="JAHLFJ010000023">
    <property type="protein sequence ID" value="MBU3855353.1"/>
    <property type="molecule type" value="Genomic_DNA"/>
</dbReference>
<gene>
    <name evidence="1" type="ORF">H9928_02130</name>
</gene>
<reference evidence="1" key="2">
    <citation type="submission" date="2021-04" db="EMBL/GenBank/DDBJ databases">
        <authorList>
            <person name="Gilroy R."/>
        </authorList>
    </citation>
    <scope>NUCLEOTIDE SEQUENCE</scope>
    <source>
        <strain evidence="1">8470</strain>
    </source>
</reference>
<evidence type="ECO:0000313" key="1">
    <source>
        <dbReference type="EMBL" id="MBU3855353.1"/>
    </source>
</evidence>
<evidence type="ECO:0000313" key="2">
    <source>
        <dbReference type="Proteomes" id="UP000784286"/>
    </source>
</evidence>
<dbReference type="AlphaFoldDB" id="A0A948TKY1"/>
<protein>
    <submittedName>
        <fullName evidence="1">Uncharacterized protein</fullName>
    </submittedName>
</protein>
<reference evidence="1" key="1">
    <citation type="journal article" date="2021" name="PeerJ">
        <title>Extensive microbial diversity within the chicken gut microbiome revealed by metagenomics and culture.</title>
        <authorList>
            <person name="Gilroy R."/>
            <person name="Ravi A."/>
            <person name="Getino M."/>
            <person name="Pursley I."/>
            <person name="Horton D.L."/>
            <person name="Alikhan N.F."/>
            <person name="Baker D."/>
            <person name="Gharbi K."/>
            <person name="Hall N."/>
            <person name="Watson M."/>
            <person name="Adriaenssens E.M."/>
            <person name="Foster-Nyarko E."/>
            <person name="Jarju S."/>
            <person name="Secka A."/>
            <person name="Antonio M."/>
            <person name="Oren A."/>
            <person name="Chaudhuri R.R."/>
            <person name="La Ragione R."/>
            <person name="Hildebrand F."/>
            <person name="Pallen M.J."/>
        </authorList>
    </citation>
    <scope>NUCLEOTIDE SEQUENCE</scope>
    <source>
        <strain evidence="1">8470</strain>
    </source>
</reference>
<name>A0A948TKY1_9BACT</name>
<comment type="caution">
    <text evidence="1">The sequence shown here is derived from an EMBL/GenBank/DDBJ whole genome shotgun (WGS) entry which is preliminary data.</text>
</comment>
<sequence>MKKYYLVVFLIAVIIPGYGVAQEVGIDMSYDRYRNKLTLVLTNKSDKELWVRNQSSLDEWSGSLVEMFYETKDGDSMHTPFSLFEYDMMNRKPVVLKVLPPYGKLERTFDFSLTFVHVLKKANVCLTMLCKKEGKIEHLFQEKEFVF</sequence>
<dbReference type="Proteomes" id="UP000784286">
    <property type="component" value="Unassembled WGS sequence"/>
</dbReference>